<evidence type="ECO:0000313" key="2">
    <source>
        <dbReference type="Proteomes" id="UP000203990"/>
    </source>
</evidence>
<protein>
    <submittedName>
        <fullName evidence="1">Uncharacterized protein</fullName>
    </submittedName>
</protein>
<organism evidence="1 2">
    <name type="scientific">Klebsiella phage vB_KpnM_KB57</name>
    <dbReference type="NCBI Taxonomy" id="1719140"/>
    <lineage>
        <taxon>Viruses</taxon>
        <taxon>Duplodnaviria</taxon>
        <taxon>Heunggongvirae</taxon>
        <taxon>Uroviricota</taxon>
        <taxon>Caudoviricetes</taxon>
        <taxon>Vequintavirinae</taxon>
        <taxon>Mydovirus</taxon>
        <taxon>Mydovirus KB57</taxon>
    </lineage>
</organism>
<dbReference type="KEGG" id="vg:26522973"/>
<proteinExistence type="predicted"/>
<dbReference type="GeneID" id="26522973"/>
<dbReference type="EMBL" id="KT934943">
    <property type="protein sequence ID" value="ALM02410.1"/>
    <property type="molecule type" value="Genomic_DNA"/>
</dbReference>
<dbReference type="OrthoDB" id="805at10239"/>
<dbReference type="Proteomes" id="UP000203990">
    <property type="component" value="Segment"/>
</dbReference>
<gene>
    <name evidence="1" type="ORF">KB57_017</name>
</gene>
<evidence type="ECO:0000313" key="1">
    <source>
        <dbReference type="EMBL" id="ALM02410.1"/>
    </source>
</evidence>
<accession>A0A0S1S398</accession>
<name>A0A0S1S398_9CAUD</name>
<dbReference type="RefSeq" id="YP_009187630.1">
    <property type="nucleotide sequence ID" value="NC_028659.1"/>
</dbReference>
<keyword evidence="2" id="KW-1185">Reference proteome</keyword>
<reference evidence="1 2" key="1">
    <citation type="submission" date="2015-10" db="EMBL/GenBank/DDBJ databases">
        <title>Complete genome sequence of Klebsiella pneumoniae bacteriophage vB_KpnM_KB57.</title>
        <authorList>
            <person name="Volozhantsev N.V."/>
            <person name="Popova A.V."/>
            <person name="Krasilnikova V.M."/>
            <person name="Bogun A.G."/>
        </authorList>
    </citation>
    <scope>NUCLEOTIDE SEQUENCE [LARGE SCALE GENOMIC DNA]</scope>
</reference>
<sequence length="676" mass="75913">MTAKYETVPYADFVKALKAQFAVMQALGALYTVDVPKDELYDLYLDSFPEGTNLMYKERREYDCNCCKSYIRTLGRVVAIHNGKLVSIWDVKVGGYYQVVADAMKARVESAEIRDRFFHFEGRVGTESNVALLENGKTKTWTHFHQALPRELVKRGEDIPSALGEYRDNATVLARSLKDIDMDSAETVMDLINQGSLYRGDEKKHIVAAFIKAKRAYDKTPEDQRMNFCWKQSETLGKLGRFRNDVIGTLMSDLAEGIDLEAAVKSFEDKVSGTNYKRTTALVTPGMIKAAQEKVEALGLTESLARRFAVTSDLTINNVLFADRSAKAQMNVFEQLAASTKNAPKSLSKVEEISIEDFINNVLPKADTIEALVEGRLTPNLMSLVAPANAGAPNLFKWDNGFSWSYNGEVTDSIKERVKAAGGSVTGDLRVSLSWYNSDDLDLHVFEPGGGQIYFGNKRGRSTGTLDVDMNAYGKSDAHHPVENVTWENERNITEGVYKVVVNNYNKRMTDRVGFEVQMEYKGQVFNFAYPQALGNSKSQTVVTFKYSRAKGVEIVDSIGHTKQSKEVWGVSTETFQKVSLVLNSPNFWDGQTKGNKHYFFMLEGCINPDDTRGFYNEYLRDELHEHRKVFEVLGSKLKAEHSTDQLSGLGFSSTQRNELVVKVTGSFNRTLKIKF</sequence>